<keyword evidence="2" id="KW-1185">Reference proteome</keyword>
<evidence type="ECO:0000313" key="2">
    <source>
        <dbReference type="Proteomes" id="UP000392064"/>
    </source>
</evidence>
<protein>
    <submittedName>
        <fullName evidence="1">Uncharacterized protein</fullName>
    </submittedName>
</protein>
<dbReference type="Proteomes" id="UP000392064">
    <property type="component" value="Chromosome"/>
</dbReference>
<dbReference type="RefSeq" id="WP_153654157.1">
    <property type="nucleotide sequence ID" value="NZ_CP045737.1"/>
</dbReference>
<gene>
    <name evidence="1" type="ORF">GEV26_14435</name>
</gene>
<reference evidence="1 2" key="1">
    <citation type="submission" date="2019-11" db="EMBL/GenBank/DDBJ databases">
        <authorList>
            <person name="Li J."/>
        </authorList>
    </citation>
    <scope>NUCLEOTIDE SEQUENCE [LARGE SCALE GENOMIC DNA]</scope>
    <source>
        <strain evidence="1 2">MF47</strain>
    </source>
</reference>
<dbReference type="Gene3D" id="2.60.40.2700">
    <property type="match status" value="3"/>
</dbReference>
<organism evidence="1 2">
    <name type="scientific">Aeromicrobium yanjiei</name>
    <dbReference type="NCBI Taxonomy" id="2662028"/>
    <lineage>
        <taxon>Bacteria</taxon>
        <taxon>Bacillati</taxon>
        <taxon>Actinomycetota</taxon>
        <taxon>Actinomycetes</taxon>
        <taxon>Propionibacteriales</taxon>
        <taxon>Nocardioidaceae</taxon>
        <taxon>Aeromicrobium</taxon>
    </lineage>
</organism>
<dbReference type="EMBL" id="CP045737">
    <property type="protein sequence ID" value="QGG42474.1"/>
    <property type="molecule type" value="Genomic_DNA"/>
</dbReference>
<dbReference type="KEGG" id="aef:GEV26_14435"/>
<name>A0A5Q2MH42_9ACTN</name>
<dbReference type="AlphaFoldDB" id="A0A5Q2MH42"/>
<sequence>MKKLLLALSVLALAAAGLVLPRSSADAEGALVAPVISGTGRVGETLTIKSLGSLEGDSGGYTYVWLWDGEQVPGPGDTGPEHTVTPEDVGQRLSVLVRPYDESREPLRSNEIVATKRGLAAPGVRVSGTAAVKRTLTATFTSPGTEGASVISSWTRDGLDILGASGQTYLLTTEDAGRSIAFRTTSVKDDAPELETSTAALRIPAYAGSRPTVSGTFKVGKKVKIKSRGAWSGAGYRYTTFRWLRNGKPISGATKSTYKLTKKDRRKRVSVRVTGTKKGFASVAAVSASTKVR</sequence>
<evidence type="ECO:0000313" key="1">
    <source>
        <dbReference type="EMBL" id="QGG42474.1"/>
    </source>
</evidence>
<accession>A0A5Q2MH42</accession>
<proteinExistence type="predicted"/>